<protein>
    <submittedName>
        <fullName evidence="1">Uncharacterized protein</fullName>
    </submittedName>
</protein>
<evidence type="ECO:0000313" key="1">
    <source>
        <dbReference type="EMBL" id="RRT75970.1"/>
    </source>
</evidence>
<sequence>MEAFNCFARFKELPNLFFPRDGTVSASNTAGVSKPTSIRAANSVTSVGKSTRVSKPFQGKPKLSAVSISPRKSRIGAGLAADAKRVRVREELRRETEETLEWGSVCSQVSVFVSTSVGRALCRSGNLPVGRDREESEKLLDQTEAAVLLPRQLDFSGIDDVSEIVGAAVAGELLGIRELCAVERSLQSARRVFEQLEQISADESSDRFSTLPPDHFVYCLLEILSSL</sequence>
<reference evidence="1 2" key="1">
    <citation type="journal article" date="2014" name="Agronomy (Basel)">
        <title>A Draft Genome Sequence for Ensete ventricosum, the Drought-Tolerant Tree Against Hunger.</title>
        <authorList>
            <person name="Harrison J."/>
            <person name="Moore K.A."/>
            <person name="Paszkiewicz K."/>
            <person name="Jones T."/>
            <person name="Grant M."/>
            <person name="Ambacheew D."/>
            <person name="Muzemil S."/>
            <person name="Studholme D.J."/>
        </authorList>
    </citation>
    <scope>NUCLEOTIDE SEQUENCE [LARGE SCALE GENOMIC DNA]</scope>
</reference>
<dbReference type="PANTHER" id="PTHR48466">
    <property type="entry name" value="OS10G0509000 PROTEIN-RELATED"/>
    <property type="match status" value="1"/>
</dbReference>
<dbReference type="Proteomes" id="UP000287651">
    <property type="component" value="Unassembled WGS sequence"/>
</dbReference>
<dbReference type="GO" id="GO:0004519">
    <property type="term" value="F:endonuclease activity"/>
    <property type="evidence" value="ECO:0007669"/>
    <property type="project" value="UniProtKB-KW"/>
</dbReference>
<dbReference type="EMBL" id="AMZH03002325">
    <property type="protein sequence ID" value="RRT75970.1"/>
    <property type="molecule type" value="Genomic_DNA"/>
</dbReference>
<dbReference type="AlphaFoldDB" id="A0A427AIE0"/>
<dbReference type="GO" id="GO:0030983">
    <property type="term" value="F:mismatched DNA binding"/>
    <property type="evidence" value="ECO:0007669"/>
    <property type="project" value="InterPro"/>
</dbReference>
<comment type="caution">
    <text evidence="1">The sequence shown here is derived from an EMBL/GenBank/DDBJ whole genome shotgun (WGS) entry which is preliminary data.</text>
</comment>
<dbReference type="GO" id="GO:0005524">
    <property type="term" value="F:ATP binding"/>
    <property type="evidence" value="ECO:0007669"/>
    <property type="project" value="InterPro"/>
</dbReference>
<gene>
    <name evidence="1" type="ORF">B296_00024220</name>
</gene>
<dbReference type="PANTHER" id="PTHR48466:SF1">
    <property type="entry name" value="SMR DOMAIN-CONTAINING PROTEIN"/>
    <property type="match status" value="1"/>
</dbReference>
<proteinExistence type="predicted"/>
<dbReference type="GO" id="GO:0006298">
    <property type="term" value="P:mismatch repair"/>
    <property type="evidence" value="ECO:0007669"/>
    <property type="project" value="InterPro"/>
</dbReference>
<accession>A0A427AIE0</accession>
<organism evidence="1 2">
    <name type="scientific">Ensete ventricosum</name>
    <name type="common">Abyssinian banana</name>
    <name type="synonym">Musa ensete</name>
    <dbReference type="NCBI Taxonomy" id="4639"/>
    <lineage>
        <taxon>Eukaryota</taxon>
        <taxon>Viridiplantae</taxon>
        <taxon>Streptophyta</taxon>
        <taxon>Embryophyta</taxon>
        <taxon>Tracheophyta</taxon>
        <taxon>Spermatophyta</taxon>
        <taxon>Magnoliopsida</taxon>
        <taxon>Liliopsida</taxon>
        <taxon>Zingiberales</taxon>
        <taxon>Musaceae</taxon>
        <taxon>Ensete</taxon>
    </lineage>
</organism>
<name>A0A427AIE0_ENSVE</name>
<dbReference type="GO" id="GO:0140664">
    <property type="term" value="F:ATP-dependent DNA damage sensor activity"/>
    <property type="evidence" value="ECO:0007669"/>
    <property type="project" value="InterPro"/>
</dbReference>
<evidence type="ECO:0000313" key="2">
    <source>
        <dbReference type="Proteomes" id="UP000287651"/>
    </source>
</evidence>
<dbReference type="InterPro" id="IPR045076">
    <property type="entry name" value="MutS"/>
</dbReference>